<gene>
    <name evidence="2" type="ORF">SAMN05444851_1236</name>
</gene>
<evidence type="ECO:0000313" key="3">
    <source>
        <dbReference type="Proteomes" id="UP000199650"/>
    </source>
</evidence>
<dbReference type="PANTHER" id="PTHR43377:SF1">
    <property type="entry name" value="BILIVERDIN REDUCTASE A"/>
    <property type="match status" value="1"/>
</dbReference>
<feature type="domain" description="Gfo/Idh/MocA-like oxidoreductase N-terminal" evidence="1">
    <location>
        <begin position="6"/>
        <end position="117"/>
    </location>
</feature>
<evidence type="ECO:0000313" key="2">
    <source>
        <dbReference type="EMBL" id="SEW07407.1"/>
    </source>
</evidence>
<dbReference type="Gene3D" id="3.40.50.720">
    <property type="entry name" value="NAD(P)-binding Rossmann-like Domain"/>
    <property type="match status" value="1"/>
</dbReference>
<dbReference type="PANTHER" id="PTHR43377">
    <property type="entry name" value="BILIVERDIN REDUCTASE A"/>
    <property type="match status" value="1"/>
</dbReference>
<dbReference type="GO" id="GO:0000166">
    <property type="term" value="F:nucleotide binding"/>
    <property type="evidence" value="ECO:0007669"/>
    <property type="project" value="InterPro"/>
</dbReference>
<dbReference type="STRING" id="1173584.SAMN05444851_1236"/>
<protein>
    <submittedName>
        <fullName evidence="2">Oxidoreductase family, NAD-binding Rossmann fold</fullName>
    </submittedName>
</protein>
<sequence length="172" mass="18500">MSRKQKVLILGTGFAGKGHAEAFRAAGAEIVGIVGRTTHVLNKLAEDLGIPYVGTDWQDALKVCQPDIVCIGTPGGAHFEPIKQTIARGCHIFCDKPLTESAGSAVELYELAQKKGIKTAYAAPPILPHSLRESAGQVFIVFGFVLGKRAGRGALKLLKRPARFCWSFISER</sequence>
<dbReference type="Proteomes" id="UP000199650">
    <property type="component" value="Unassembled WGS sequence"/>
</dbReference>
<name>A0A1I0NZN7_9RHOB</name>
<dbReference type="InterPro" id="IPR051450">
    <property type="entry name" value="Gfo/Idh/MocA_Oxidoreductases"/>
</dbReference>
<proteinExistence type="predicted"/>
<dbReference type="EMBL" id="FOJB01000001">
    <property type="protein sequence ID" value="SEW07407.1"/>
    <property type="molecule type" value="Genomic_DNA"/>
</dbReference>
<dbReference type="Pfam" id="PF01408">
    <property type="entry name" value="GFO_IDH_MocA"/>
    <property type="match status" value="1"/>
</dbReference>
<dbReference type="InterPro" id="IPR036291">
    <property type="entry name" value="NAD(P)-bd_dom_sf"/>
</dbReference>
<organism evidence="2 3">
    <name type="scientific">Aliiroseovarius sediminilitoris</name>
    <dbReference type="NCBI Taxonomy" id="1173584"/>
    <lineage>
        <taxon>Bacteria</taxon>
        <taxon>Pseudomonadati</taxon>
        <taxon>Pseudomonadota</taxon>
        <taxon>Alphaproteobacteria</taxon>
        <taxon>Rhodobacterales</taxon>
        <taxon>Paracoccaceae</taxon>
        <taxon>Aliiroseovarius</taxon>
    </lineage>
</organism>
<dbReference type="InterPro" id="IPR000683">
    <property type="entry name" value="Gfo/Idh/MocA-like_OxRdtase_N"/>
</dbReference>
<dbReference type="AlphaFoldDB" id="A0A1I0NZN7"/>
<reference evidence="2 3" key="1">
    <citation type="submission" date="2016-10" db="EMBL/GenBank/DDBJ databases">
        <authorList>
            <person name="de Groot N.N."/>
        </authorList>
    </citation>
    <scope>NUCLEOTIDE SEQUENCE [LARGE SCALE GENOMIC DNA]</scope>
    <source>
        <strain evidence="2 3">DSM 29439</strain>
    </source>
</reference>
<keyword evidence="3" id="KW-1185">Reference proteome</keyword>
<evidence type="ECO:0000259" key="1">
    <source>
        <dbReference type="Pfam" id="PF01408"/>
    </source>
</evidence>
<accession>A0A1I0NZN7</accession>
<dbReference type="SUPFAM" id="SSF51735">
    <property type="entry name" value="NAD(P)-binding Rossmann-fold domains"/>
    <property type="match status" value="1"/>
</dbReference>